<evidence type="ECO:0000313" key="2">
    <source>
        <dbReference type="Proteomes" id="UP000281708"/>
    </source>
</evidence>
<accession>A0A3L8P365</accession>
<dbReference type="SUPFAM" id="SSF51161">
    <property type="entry name" value="Trimeric LpxA-like enzymes"/>
    <property type="match status" value="1"/>
</dbReference>
<comment type="caution">
    <text evidence="1">The sequence shown here is derived from an EMBL/GenBank/DDBJ whole genome shotgun (WGS) entry which is preliminary data.</text>
</comment>
<dbReference type="InterPro" id="IPR011004">
    <property type="entry name" value="Trimer_LpxA-like_sf"/>
</dbReference>
<dbReference type="OrthoDB" id="2643438at2"/>
<dbReference type="AlphaFoldDB" id="A0A3L8P365"/>
<reference evidence="1 2" key="1">
    <citation type="submission" date="2018-10" db="EMBL/GenBank/DDBJ databases">
        <title>Marmoricola sp. 4Q3S-7 whole genome shotgun sequence.</title>
        <authorList>
            <person name="Li F."/>
        </authorList>
    </citation>
    <scope>NUCLEOTIDE SEQUENCE [LARGE SCALE GENOMIC DNA]</scope>
    <source>
        <strain evidence="1 2">4Q3S-7</strain>
    </source>
</reference>
<keyword evidence="1" id="KW-0808">Transferase</keyword>
<gene>
    <name evidence="1" type="ORF">D9V37_12165</name>
</gene>
<protein>
    <submittedName>
        <fullName evidence="1">Acyltransferase</fullName>
    </submittedName>
</protein>
<dbReference type="InterPro" id="IPR051159">
    <property type="entry name" value="Hexapeptide_acetyltransf"/>
</dbReference>
<organism evidence="1 2">
    <name type="scientific">Nocardioides mangrovicus</name>
    <dbReference type="NCBI Taxonomy" id="2478913"/>
    <lineage>
        <taxon>Bacteria</taxon>
        <taxon>Bacillati</taxon>
        <taxon>Actinomycetota</taxon>
        <taxon>Actinomycetes</taxon>
        <taxon>Propionibacteriales</taxon>
        <taxon>Nocardioidaceae</taxon>
        <taxon>Nocardioides</taxon>
    </lineage>
</organism>
<dbReference type="GO" id="GO:0016746">
    <property type="term" value="F:acyltransferase activity"/>
    <property type="evidence" value="ECO:0007669"/>
    <property type="project" value="UniProtKB-KW"/>
</dbReference>
<keyword evidence="2" id="KW-1185">Reference proteome</keyword>
<sequence length="182" mass="19457">MRAVRRAAAVVLYLAIGRHLPWSPRPGGRIARRFRAALATQMLDRCGTEVNIEHGAWFGSGRGIEVGDRSAIGMDALVIGPLTLGDDVMMGPRCMLIAANHRVDSTALPMNRQGFVADRRIVVEDDVWIGAGVTIVAGRRIGTGSIVAAGSVVTRDVAPWTVVGGNPAREIGRREKTHESIG</sequence>
<evidence type="ECO:0000313" key="1">
    <source>
        <dbReference type="EMBL" id="RLV49293.1"/>
    </source>
</evidence>
<name>A0A3L8P365_9ACTN</name>
<dbReference type="Pfam" id="PF00132">
    <property type="entry name" value="Hexapep"/>
    <property type="match status" value="1"/>
</dbReference>
<dbReference type="InterPro" id="IPR001451">
    <property type="entry name" value="Hexapep"/>
</dbReference>
<dbReference type="Gene3D" id="2.160.10.10">
    <property type="entry name" value="Hexapeptide repeat proteins"/>
    <property type="match status" value="1"/>
</dbReference>
<dbReference type="EMBL" id="RDBE01000007">
    <property type="protein sequence ID" value="RLV49293.1"/>
    <property type="molecule type" value="Genomic_DNA"/>
</dbReference>
<proteinExistence type="predicted"/>
<dbReference type="PANTHER" id="PTHR23416">
    <property type="entry name" value="SIALIC ACID SYNTHASE-RELATED"/>
    <property type="match status" value="1"/>
</dbReference>
<keyword evidence="1" id="KW-0012">Acyltransferase</keyword>
<dbReference type="Proteomes" id="UP000281708">
    <property type="component" value="Unassembled WGS sequence"/>
</dbReference>